<evidence type="ECO:0000313" key="10">
    <source>
        <dbReference type="Proteomes" id="UP000818603"/>
    </source>
</evidence>
<keyword evidence="10" id="KW-1185">Reference proteome</keyword>
<comment type="caution">
    <text evidence="7">The sequence shown here is derived from an EMBL/GenBank/DDBJ whole genome shotgun (WGS) entry which is preliminary data.</text>
</comment>
<dbReference type="AlphaFoldDB" id="A0A8J3ETP0"/>
<feature type="domain" description="Radical SAM core" evidence="6">
    <location>
        <begin position="83"/>
        <end position="299"/>
    </location>
</feature>
<dbReference type="EMBL" id="BMGZ01000001">
    <property type="protein sequence ID" value="GGH94576.1"/>
    <property type="molecule type" value="Genomic_DNA"/>
</dbReference>
<reference evidence="7" key="1">
    <citation type="journal article" date="2014" name="Int. J. Syst. Evol. Microbiol.">
        <title>Complete genome sequence of Corynebacterium casei LMG S-19264T (=DSM 44701T), isolated from a smear-ripened cheese.</title>
        <authorList>
            <consortium name="US DOE Joint Genome Institute (JGI-PGF)"/>
            <person name="Walter F."/>
            <person name="Albersmeier A."/>
            <person name="Kalinowski J."/>
            <person name="Ruckert C."/>
        </authorList>
    </citation>
    <scope>NUCLEOTIDE SEQUENCE</scope>
    <source>
        <strain evidence="7">CGMCC 1.14984</strain>
    </source>
</reference>
<proteinExistence type="predicted"/>
<organism evidence="7 9">
    <name type="scientific">Aquisalinus luteolus</name>
    <dbReference type="NCBI Taxonomy" id="1566827"/>
    <lineage>
        <taxon>Bacteria</taxon>
        <taxon>Pseudomonadati</taxon>
        <taxon>Pseudomonadota</taxon>
        <taxon>Alphaproteobacteria</taxon>
        <taxon>Parvularculales</taxon>
        <taxon>Parvularculaceae</taxon>
        <taxon>Aquisalinus</taxon>
    </lineage>
</organism>
<dbReference type="EMBL" id="VCJR02000001">
    <property type="protein sequence ID" value="NHK27159.1"/>
    <property type="molecule type" value="Genomic_DNA"/>
</dbReference>
<keyword evidence="3" id="KW-0479">Metal-binding</keyword>
<reference evidence="8 10" key="2">
    <citation type="submission" date="2020-02" db="EMBL/GenBank/DDBJ databases">
        <title>Genome sequence of Parvularcula flava strain NH6-79.</title>
        <authorList>
            <person name="Abdul Karim M.H."/>
            <person name="Lam M.Q."/>
            <person name="Chen S.J."/>
            <person name="Yahya A."/>
            <person name="Shahir S."/>
            <person name="Shamsir M.S."/>
            <person name="Chong C.S."/>
        </authorList>
    </citation>
    <scope>NUCLEOTIDE SEQUENCE [LARGE SCALE GENOMIC DNA]</scope>
    <source>
        <strain evidence="8 10">NH6-79</strain>
    </source>
</reference>
<dbReference type="GO" id="GO:0051536">
    <property type="term" value="F:iron-sulfur cluster binding"/>
    <property type="evidence" value="ECO:0007669"/>
    <property type="project" value="UniProtKB-KW"/>
</dbReference>
<keyword evidence="4" id="KW-0408">Iron</keyword>
<name>A0A8J3ETP0_9PROT</name>
<dbReference type="GO" id="GO:0046872">
    <property type="term" value="F:metal ion binding"/>
    <property type="evidence" value="ECO:0007669"/>
    <property type="project" value="UniProtKB-KW"/>
</dbReference>
<dbReference type="Proteomes" id="UP000621856">
    <property type="component" value="Unassembled WGS sequence"/>
</dbReference>
<protein>
    <submittedName>
        <fullName evidence="8">His-Xaa-Ser system radical SAM maturase HxsC</fullName>
    </submittedName>
</protein>
<accession>A0A8J3ETP0</accession>
<comment type="cofactor">
    <cofactor evidence="1">
        <name>[4Fe-4S] cluster</name>
        <dbReference type="ChEBI" id="CHEBI:49883"/>
    </cofactor>
</comment>
<dbReference type="InterPro" id="IPR050377">
    <property type="entry name" value="Radical_SAM_PqqE_MftC-like"/>
</dbReference>
<dbReference type="RefSeq" id="WP_155137921.1">
    <property type="nucleotide sequence ID" value="NZ_BMGZ01000001.1"/>
</dbReference>
<dbReference type="PANTHER" id="PTHR11228:SF7">
    <property type="entry name" value="PQQA PEPTIDE CYCLASE"/>
    <property type="match status" value="1"/>
</dbReference>
<dbReference type="SUPFAM" id="SSF102114">
    <property type="entry name" value="Radical SAM enzymes"/>
    <property type="match status" value="1"/>
</dbReference>
<dbReference type="InterPro" id="IPR013785">
    <property type="entry name" value="Aldolase_TIM"/>
</dbReference>
<reference evidence="7" key="3">
    <citation type="submission" date="2020-09" db="EMBL/GenBank/DDBJ databases">
        <authorList>
            <person name="Sun Q."/>
            <person name="Zhou Y."/>
        </authorList>
    </citation>
    <scope>NUCLEOTIDE SEQUENCE</scope>
    <source>
        <strain evidence="7">CGMCC 1.14984</strain>
    </source>
</reference>
<dbReference type="SFLD" id="SFLDG01067">
    <property type="entry name" value="SPASM/twitch_domain_containing"/>
    <property type="match status" value="1"/>
</dbReference>
<evidence type="ECO:0000256" key="3">
    <source>
        <dbReference type="ARBA" id="ARBA00022723"/>
    </source>
</evidence>
<dbReference type="CDD" id="cd01335">
    <property type="entry name" value="Radical_SAM"/>
    <property type="match status" value="1"/>
</dbReference>
<sequence length="361" mass="40304">MTPLALSCDIVGGTGEPFVALLAEPGKHNVNVSHAVLTGQEGPSRFYQFGECTFRIKAMDGESLTGDIIYVDPHKGRAERWIRAGSNHNTLLVTEQCDQLCVMCSQPPKKTHHDQFAFFEQACQLAPPAKTIGLSGGEPLLHKAPLFAMLERLHTCRPDLRFHVLTNGQHFTPADQRQLKKLTGVCWGIPLYAADAILHDRLVGKDGAFSRLMESLPVLARSGAAIELRTVLMEPNSQALDSLARFITNSVPFIDVWAIMQLENIGYARNSWNELFHDHSDDFSALGETLAFALLHGIEVALYNFPRCTLPSAWRPYAPRSISDWKNRYAPTCSTCRERDACAGFFEWHPDDRGYKRITPL</sequence>
<evidence type="ECO:0000256" key="4">
    <source>
        <dbReference type="ARBA" id="ARBA00023004"/>
    </source>
</evidence>
<dbReference type="SFLD" id="SFLDG01103">
    <property type="entry name" value="Uncharacterised_Radical_SAM_Su"/>
    <property type="match status" value="1"/>
</dbReference>
<evidence type="ECO:0000256" key="5">
    <source>
        <dbReference type="ARBA" id="ARBA00023014"/>
    </source>
</evidence>
<keyword evidence="5" id="KW-0411">Iron-sulfur</keyword>
<dbReference type="PANTHER" id="PTHR11228">
    <property type="entry name" value="RADICAL SAM DOMAIN PROTEIN"/>
    <property type="match status" value="1"/>
</dbReference>
<evidence type="ECO:0000313" key="7">
    <source>
        <dbReference type="EMBL" id="GGH94576.1"/>
    </source>
</evidence>
<dbReference type="Pfam" id="PF04055">
    <property type="entry name" value="Radical_SAM"/>
    <property type="match status" value="1"/>
</dbReference>
<dbReference type="PROSITE" id="PS51918">
    <property type="entry name" value="RADICAL_SAM"/>
    <property type="match status" value="1"/>
</dbReference>
<dbReference type="Gene3D" id="3.20.20.70">
    <property type="entry name" value="Aldolase class I"/>
    <property type="match status" value="1"/>
</dbReference>
<dbReference type="GO" id="GO:0003824">
    <property type="term" value="F:catalytic activity"/>
    <property type="evidence" value="ECO:0007669"/>
    <property type="project" value="InterPro"/>
</dbReference>
<gene>
    <name evidence="8" type="primary">hxsC</name>
    <name evidence="8" type="ORF">FF098_004495</name>
    <name evidence="7" type="ORF">GCM10011355_09090</name>
</gene>
<evidence type="ECO:0000256" key="1">
    <source>
        <dbReference type="ARBA" id="ARBA00001966"/>
    </source>
</evidence>
<evidence type="ECO:0000313" key="8">
    <source>
        <dbReference type="EMBL" id="NHK27159.1"/>
    </source>
</evidence>
<dbReference type="NCBIfam" id="TIGR03977">
    <property type="entry name" value="rSAM_pair_HxsC"/>
    <property type="match status" value="1"/>
</dbReference>
<evidence type="ECO:0000313" key="9">
    <source>
        <dbReference type="Proteomes" id="UP000621856"/>
    </source>
</evidence>
<keyword evidence="2" id="KW-0949">S-adenosyl-L-methionine</keyword>
<dbReference type="InterPro" id="IPR058240">
    <property type="entry name" value="rSAM_sf"/>
</dbReference>
<dbReference type="SFLD" id="SFLDS00029">
    <property type="entry name" value="Radical_SAM"/>
    <property type="match status" value="1"/>
</dbReference>
<dbReference type="Proteomes" id="UP000818603">
    <property type="component" value="Unassembled WGS sequence"/>
</dbReference>
<dbReference type="InterPro" id="IPR007197">
    <property type="entry name" value="rSAM"/>
</dbReference>
<evidence type="ECO:0000256" key="2">
    <source>
        <dbReference type="ARBA" id="ARBA00022691"/>
    </source>
</evidence>
<evidence type="ECO:0000259" key="6">
    <source>
        <dbReference type="PROSITE" id="PS51918"/>
    </source>
</evidence>
<dbReference type="InterPro" id="IPR024032">
    <property type="entry name" value="rSAM_paired_HxsC"/>
</dbReference>